<sequence>MSMDIWLTFLCAAILLSLIPGAGAISTMSNTIKHGFKTTLIGNLGLQTGNLINIIIVGAGLGALLAESETAFSVIKWGGVFYLIYLGYQKFQEAGTINLDQANSVTASYSRLFTKAVIVNITNPKSIMFLVALLPQFLTPTGSHWYQLTLLGSTMITVDLVVMIGYSLLATRLMRIVKDARRMKLQNQIFGSLFIGAGALLSFSRHH</sequence>
<feature type="transmembrane region" description="Helical" evidence="7">
    <location>
        <begin position="117"/>
        <end position="138"/>
    </location>
</feature>
<dbReference type="PANTHER" id="PTHR30086:SF14">
    <property type="entry name" value="HOMOSERINE_HOMOSERINE LACTONE EFFLUX PROTEIN"/>
    <property type="match status" value="1"/>
</dbReference>
<evidence type="ECO:0000256" key="2">
    <source>
        <dbReference type="ARBA" id="ARBA00007928"/>
    </source>
</evidence>
<dbReference type="EMBL" id="PYNF01000014">
    <property type="protein sequence ID" value="PSU96855.1"/>
    <property type="molecule type" value="Genomic_DNA"/>
</dbReference>
<keyword evidence="5 7" id="KW-1133">Transmembrane helix</keyword>
<evidence type="ECO:0000256" key="6">
    <source>
        <dbReference type="ARBA" id="ARBA00023136"/>
    </source>
</evidence>
<dbReference type="InterPro" id="IPR001123">
    <property type="entry name" value="LeuE-type"/>
</dbReference>
<organism evidence="8 9">
    <name type="scientific">Photobacterium kishitanii</name>
    <dbReference type="NCBI Taxonomy" id="318456"/>
    <lineage>
        <taxon>Bacteria</taxon>
        <taxon>Pseudomonadati</taxon>
        <taxon>Pseudomonadota</taxon>
        <taxon>Gammaproteobacteria</taxon>
        <taxon>Vibrionales</taxon>
        <taxon>Vibrionaceae</taxon>
        <taxon>Photobacterium</taxon>
    </lineage>
</organism>
<dbReference type="Proteomes" id="UP000241426">
    <property type="component" value="Unassembled WGS sequence"/>
</dbReference>
<evidence type="ECO:0000313" key="9">
    <source>
        <dbReference type="Proteomes" id="UP000241426"/>
    </source>
</evidence>
<keyword evidence="3" id="KW-1003">Cell membrane</keyword>
<name>A0A2T3KFR2_9GAMM</name>
<feature type="transmembrane region" description="Helical" evidence="7">
    <location>
        <begin position="48"/>
        <end position="66"/>
    </location>
</feature>
<protein>
    <submittedName>
        <fullName evidence="8">Homoserine/homoserine lactone efflux protein</fullName>
    </submittedName>
</protein>
<dbReference type="PIRSF" id="PIRSF006324">
    <property type="entry name" value="LeuE"/>
    <property type="match status" value="1"/>
</dbReference>
<dbReference type="Pfam" id="PF01810">
    <property type="entry name" value="LysE"/>
    <property type="match status" value="1"/>
</dbReference>
<feature type="transmembrane region" description="Helical" evidence="7">
    <location>
        <begin position="189"/>
        <end position="206"/>
    </location>
</feature>
<feature type="transmembrane region" description="Helical" evidence="7">
    <location>
        <begin position="144"/>
        <end position="169"/>
    </location>
</feature>
<keyword evidence="4 7" id="KW-0812">Transmembrane</keyword>
<dbReference type="GO" id="GO:0005886">
    <property type="term" value="C:plasma membrane"/>
    <property type="evidence" value="ECO:0007669"/>
    <property type="project" value="UniProtKB-SubCell"/>
</dbReference>
<reference evidence="8 9" key="1">
    <citation type="submission" date="2018-01" db="EMBL/GenBank/DDBJ databases">
        <title>Whole genome sequencing of Histamine producing bacteria.</title>
        <authorList>
            <person name="Butler K."/>
        </authorList>
    </citation>
    <scope>NUCLEOTIDE SEQUENCE [LARGE SCALE GENOMIC DNA]</scope>
    <source>
        <strain evidence="8 9">FS-7.2</strain>
    </source>
</reference>
<comment type="caution">
    <text evidence="8">The sequence shown here is derived from an EMBL/GenBank/DDBJ whole genome shotgun (WGS) entry which is preliminary data.</text>
</comment>
<evidence type="ECO:0000256" key="5">
    <source>
        <dbReference type="ARBA" id="ARBA00022989"/>
    </source>
</evidence>
<dbReference type="GO" id="GO:0042970">
    <property type="term" value="F:homoserine transmembrane transporter activity"/>
    <property type="evidence" value="ECO:0007669"/>
    <property type="project" value="TreeGrafter"/>
</dbReference>
<keyword evidence="6 7" id="KW-0472">Membrane</keyword>
<dbReference type="RefSeq" id="WP_107289830.1">
    <property type="nucleotide sequence ID" value="NZ_PYNF01000014.1"/>
</dbReference>
<evidence type="ECO:0000256" key="1">
    <source>
        <dbReference type="ARBA" id="ARBA00004651"/>
    </source>
</evidence>
<accession>A0A2T3KFR2</accession>
<dbReference type="NCBIfam" id="NF007812">
    <property type="entry name" value="PRK10520.1"/>
    <property type="match status" value="1"/>
</dbReference>
<dbReference type="AlphaFoldDB" id="A0A2T3KFR2"/>
<evidence type="ECO:0000256" key="3">
    <source>
        <dbReference type="ARBA" id="ARBA00022475"/>
    </source>
</evidence>
<gene>
    <name evidence="8" type="ORF">C9J27_16030</name>
</gene>
<comment type="similarity">
    <text evidence="2">Belongs to the Rht family.</text>
</comment>
<evidence type="ECO:0000313" key="8">
    <source>
        <dbReference type="EMBL" id="PSU96855.1"/>
    </source>
</evidence>
<evidence type="ECO:0000256" key="4">
    <source>
        <dbReference type="ARBA" id="ARBA00022692"/>
    </source>
</evidence>
<proteinExistence type="inferred from homology"/>
<comment type="subcellular location">
    <subcellularLocation>
        <location evidence="1">Cell membrane</location>
        <topology evidence="1">Multi-pass membrane protein</topology>
    </subcellularLocation>
</comment>
<dbReference type="PANTHER" id="PTHR30086">
    <property type="entry name" value="ARGININE EXPORTER PROTEIN ARGO"/>
    <property type="match status" value="1"/>
</dbReference>
<evidence type="ECO:0000256" key="7">
    <source>
        <dbReference type="SAM" id="Phobius"/>
    </source>
</evidence>